<protein>
    <submittedName>
        <fullName evidence="7">Uncharacterized protein</fullName>
    </submittedName>
</protein>
<keyword evidence="4" id="KW-0456">Lyase</keyword>
<keyword evidence="2" id="KW-0732">Signal</keyword>
<proteinExistence type="predicted"/>
<dbReference type="GO" id="GO:0016829">
    <property type="term" value="F:lyase activity"/>
    <property type="evidence" value="ECO:0007669"/>
    <property type="project" value="UniProtKB-KW"/>
</dbReference>
<sequence length="577" mass="64064">MQQIPAVSVADLDVDAATRQALGPSYGRPAALSDDLSSHWAGRLVLPPHPSWEGDRMDWTADPFQDRNWQFQHHTLRWLNPLRWSALDGDARARDEWRAVARSWFHANVPPSSAASAFAWKDMADGNRALQLSLGAALLADDDEWFIDLLKAHREWLMDPEHIVGKNHGLHQHTGLFVLGAVMRDDEAMDTAVTRMADQFATTFDAQGCNDEGSTAYHQMNLRWWSQAWRRVALEGRAIPDFAAHRLAGAGTVLAHLAQPDGRLPQIGDSSRGPVSRGLDPVADFAATKGVRGTRPKATALVLDGGYAISRSGWGEQRKIHNESHMILRHGPFVRAHAHADLGSVHIYAAGRPWLVDSGFHSYQSADRTRQHLHSRQAHNLALLPEREYSPRSTVAIERAEITETVHDFAVLDPGYPGVQLRRRVIYLAGPDCWIIRDTADGDTGSLLRQHWQADLGLRCRRHDRGFTLQDKDRSMSLTWLGGTPRLSRHEAQDGDLRGWVGTRWKTLKPGTLLTAERQNPDRGLTVLIAPNAGTPLGIVDSYVTTSGTVTATLCRGGGAWKVRIEDRQEVVVSPVL</sequence>
<dbReference type="Gene3D" id="2.70.98.70">
    <property type="match status" value="1"/>
</dbReference>
<comment type="caution">
    <text evidence="7">The sequence shown here is derived from an EMBL/GenBank/DDBJ whole genome shotgun (WGS) entry which is preliminary data.</text>
</comment>
<evidence type="ECO:0000259" key="6">
    <source>
        <dbReference type="Pfam" id="PF16889"/>
    </source>
</evidence>
<comment type="subcellular location">
    <subcellularLocation>
        <location evidence="1">Periplasm</location>
    </subcellularLocation>
</comment>
<accession>M2YAI9</accession>
<name>M2YAI9_9MICC</name>
<keyword evidence="3" id="KW-0574">Periplasm</keyword>
<dbReference type="InterPro" id="IPR031680">
    <property type="entry name" value="Hepar_II_III_N"/>
</dbReference>
<evidence type="ECO:0000256" key="4">
    <source>
        <dbReference type="ARBA" id="ARBA00023239"/>
    </source>
</evidence>
<organism evidence="7 8">
    <name type="scientific">Kocuria palustris PEL</name>
    <dbReference type="NCBI Taxonomy" id="1236550"/>
    <lineage>
        <taxon>Bacteria</taxon>
        <taxon>Bacillati</taxon>
        <taxon>Actinomycetota</taxon>
        <taxon>Actinomycetes</taxon>
        <taxon>Micrococcales</taxon>
        <taxon>Micrococcaceae</taxon>
        <taxon>Kocuria</taxon>
    </lineage>
</organism>
<dbReference type="InterPro" id="IPR012480">
    <property type="entry name" value="Hepar_II_III_C"/>
</dbReference>
<evidence type="ECO:0000256" key="2">
    <source>
        <dbReference type="ARBA" id="ARBA00022729"/>
    </source>
</evidence>
<keyword evidence="8" id="KW-1185">Reference proteome</keyword>
<dbReference type="PANTHER" id="PTHR39210:SF1">
    <property type="entry name" value="HEPARIN-SULFATE LYASE"/>
    <property type="match status" value="1"/>
</dbReference>
<feature type="domain" description="Heparinase II/III-like C-terminal" evidence="5">
    <location>
        <begin position="295"/>
        <end position="480"/>
    </location>
</feature>
<dbReference type="PANTHER" id="PTHR39210">
    <property type="entry name" value="HEPARIN-SULFATE LYASE"/>
    <property type="match status" value="1"/>
</dbReference>
<dbReference type="SUPFAM" id="SSF48230">
    <property type="entry name" value="Chondroitin AC/alginate lyase"/>
    <property type="match status" value="1"/>
</dbReference>
<evidence type="ECO:0000256" key="3">
    <source>
        <dbReference type="ARBA" id="ARBA00022764"/>
    </source>
</evidence>
<feature type="domain" description="Heparin-sulfate lyase N-terminal" evidence="6">
    <location>
        <begin position="53"/>
        <end position="272"/>
    </location>
</feature>
<evidence type="ECO:0000259" key="5">
    <source>
        <dbReference type="Pfam" id="PF07940"/>
    </source>
</evidence>
<gene>
    <name evidence="7" type="ORF">C884_01998</name>
</gene>
<evidence type="ECO:0000256" key="1">
    <source>
        <dbReference type="ARBA" id="ARBA00004418"/>
    </source>
</evidence>
<dbReference type="EMBL" id="ANHZ02000049">
    <property type="protein sequence ID" value="EME35460.1"/>
    <property type="molecule type" value="Genomic_DNA"/>
</dbReference>
<dbReference type="RefSeq" id="WP_006215874.1">
    <property type="nucleotide sequence ID" value="NZ_ANHZ02000049.1"/>
</dbReference>
<reference evidence="7 8" key="1">
    <citation type="journal article" date="2014" name="Genome Announc.">
        <title>Draft Genome Sequence of Kocuria palustris PEL.</title>
        <authorList>
            <person name="Sharma G."/>
            <person name="Khatri I."/>
            <person name="Subramanian S."/>
        </authorList>
    </citation>
    <scope>NUCLEOTIDE SEQUENCE [LARGE SCALE GENOMIC DNA]</scope>
    <source>
        <strain evidence="7 8">PEL</strain>
    </source>
</reference>
<dbReference type="AlphaFoldDB" id="M2YAI9"/>
<dbReference type="GO" id="GO:0042597">
    <property type="term" value="C:periplasmic space"/>
    <property type="evidence" value="ECO:0007669"/>
    <property type="project" value="UniProtKB-SubCell"/>
</dbReference>
<evidence type="ECO:0000313" key="8">
    <source>
        <dbReference type="Proteomes" id="UP000009877"/>
    </source>
</evidence>
<dbReference type="Gene3D" id="1.50.10.100">
    <property type="entry name" value="Chondroitin AC/alginate lyase"/>
    <property type="match status" value="1"/>
</dbReference>
<dbReference type="Pfam" id="PF16889">
    <property type="entry name" value="Hepar_II_III_N"/>
    <property type="match status" value="1"/>
</dbReference>
<dbReference type="Proteomes" id="UP000009877">
    <property type="component" value="Unassembled WGS sequence"/>
</dbReference>
<dbReference type="InterPro" id="IPR008929">
    <property type="entry name" value="Chondroitin_lyas"/>
</dbReference>
<evidence type="ECO:0000313" key="7">
    <source>
        <dbReference type="EMBL" id="EME35460.1"/>
    </source>
</evidence>
<dbReference type="Pfam" id="PF07940">
    <property type="entry name" value="Hepar_II_III_C"/>
    <property type="match status" value="1"/>
</dbReference>